<dbReference type="PROSITE" id="PS50082">
    <property type="entry name" value="WD_REPEATS_2"/>
    <property type="match status" value="1"/>
</dbReference>
<dbReference type="Proteomes" id="UP001347796">
    <property type="component" value="Unassembled WGS sequence"/>
</dbReference>
<accession>A0AAN8J5H4</accession>
<evidence type="ECO:0000256" key="4">
    <source>
        <dbReference type="SAM" id="MobiDB-lite"/>
    </source>
</evidence>
<organism evidence="7 8">
    <name type="scientific">Patella caerulea</name>
    <name type="common">Rayed Mediterranean limpet</name>
    <dbReference type="NCBI Taxonomy" id="87958"/>
    <lineage>
        <taxon>Eukaryota</taxon>
        <taxon>Metazoa</taxon>
        <taxon>Spiralia</taxon>
        <taxon>Lophotrochozoa</taxon>
        <taxon>Mollusca</taxon>
        <taxon>Gastropoda</taxon>
        <taxon>Patellogastropoda</taxon>
        <taxon>Patelloidea</taxon>
        <taxon>Patellidae</taxon>
        <taxon>Patella</taxon>
    </lineage>
</organism>
<dbReference type="Gene3D" id="2.130.10.10">
    <property type="entry name" value="YVTN repeat-like/Quinoprotein amine dehydrogenase"/>
    <property type="match status" value="3"/>
</dbReference>
<feature type="compositionally biased region" description="Polar residues" evidence="4">
    <location>
        <begin position="24"/>
        <end position="37"/>
    </location>
</feature>
<evidence type="ECO:0000259" key="6">
    <source>
        <dbReference type="Pfam" id="PF25469"/>
    </source>
</evidence>
<dbReference type="InterPro" id="IPR057588">
    <property type="entry name" value="NWD1/2-like_WH"/>
</dbReference>
<evidence type="ECO:0000256" key="2">
    <source>
        <dbReference type="ARBA" id="ARBA00022737"/>
    </source>
</evidence>
<dbReference type="PANTHER" id="PTHR19871">
    <property type="entry name" value="BETA TRANSDUCIN-RELATED PROTEIN"/>
    <property type="match status" value="1"/>
</dbReference>
<name>A0AAN8J5H4_PATCE</name>
<dbReference type="InterPro" id="IPR027417">
    <property type="entry name" value="P-loop_NTPase"/>
</dbReference>
<dbReference type="InterPro" id="IPR015943">
    <property type="entry name" value="WD40/YVTN_repeat-like_dom_sf"/>
</dbReference>
<keyword evidence="8" id="KW-1185">Reference proteome</keyword>
<dbReference type="PANTHER" id="PTHR19871:SF14">
    <property type="entry name" value="DUF4062 DOMAIN-CONTAINING PROTEIN"/>
    <property type="match status" value="1"/>
</dbReference>
<dbReference type="InterPro" id="IPR025139">
    <property type="entry name" value="DUF4062"/>
</dbReference>
<feature type="domain" description="DUF4062" evidence="5">
    <location>
        <begin position="103"/>
        <end position="189"/>
    </location>
</feature>
<keyword evidence="1 3" id="KW-0853">WD repeat</keyword>
<sequence length="1724" mass="195480">MPPKAAKVKGSVPSPSVRISSFATQQKTLKNGNPQPVSASSKTRTKATSNNKIHRTSTSDQNKTVALEKKEKATYDKELELKFDKMIEGDLSDLPPLPRSVVRIFLSSTFSDTKVERNVLSRKVYPKLRDYCADLGLDFQIVDLRWGVVDDAQNDHSATKICLQEIENCQRVSLGPNFIGFVSHRYGGRPLATELQIEQFETIKAEVETLGLKHGELLDKWFWKDDNNQPPLYILQPVRRHLQYFGDLTEGNEELQKQDAKTWSTTLKQLNYLIRTAADSLFKKKKITQEQRHFYSKSVTECEIENGILKNKEANRQTLFYHRKLVGLEKDLDDDLVQKYIECNTDNDMVVVNDEVQCLLDSLVHDKVCKNLTNTNIKSYTVPWKKGGIDPDKNKEHDKYLTNFCDAFTSDVLEMISKAKHENETKIRQREYYSRYNEILHHLKFCVAKCETFCGQGDILKRAKTYILDEKNRHPLVIHANSGAGKTSLLAMINKSLNQWVKGKYIGVIRFLGTSPDTINIYDVLFSICGQIADTEEVIMEPVAYKNIASLIAYVPRFLRRMSTLVKKPIIILLDSIDQLTDSHNVFLMSWLPLNLPLNIKIIISTLPQEHNILNNLKKLFPDSSNFVEVPILPPETGKEIIEKYLSKKKRKISKKQMDLLLSKFQISPTPLYLKLQLDDALKWASYTDESSINTSTTVRGAINLLFDDLEKRFGHQLVKSALGFITIGFNGLSEIELEDALSCNNDVLDEIYRYHDPPVKNMIRIPPVLWARIRFEIQEYLVERLSQGKTTVFWYHRQFIEAAAHRYVSNDDMYMHHKILFELFSSEEGVYKDIYLSKRKLLMKSADRQVTPQPLNSQNVRKLECMLHHVHHGLRFISLDTAKQSIFCNLLFIHACINAFSVARLVKDFTNFLVKYPDEEIEFVKDLLVGTKTNLKNLQVLAGTLLAYINPQKHQKSLQNLLEKCRSVLQKYDKAVLIPTFPCLASRASTGQQNLVTLTGRSEIMDKGMNLVVLKTMTNEDFEQLMLYNNTESSTIDLEVALSQDALAVLSSSEQRLAVYSNDEITLINLTNLKRKSIPLKSLKVRKLFFNTDTSLIGYLSLDHQVNILKVKDLTKHATFTIKDDKISNIFCTEVPNVRAVVVGQTQSGHDGYAMIKQLDSKTAGEKVKFELNGSPVFSSIIDEFLVIAFETNVNIYKHESLELSSELEIKAKGDINYMLVSEMKLIAAVFCGQSYIVIIDVLQGNKLHEIFHNGNILTQDLSSDGEMLIVGGNSGEIALYSIETGLLKSDLAMGRGPLKYVGLLEDCIVLADLEERVSFLSFSHIKSGNTNIEVTDDLLNQTNIVSMALANCGQVVLTSHDDGCLKLWNLSDASFLGTYDKGARFDQMLLDNTDVVFALNQSQKALQVFTLGTGEDQFKGDIPENVIAMAMNEDRTKAFLVGRNEKFTIYIIDLKILKVVNSLNIQKMHDFVSLKIFVTASERYLVLLAEVTKRDLEAIKIMWKKGANHAPQPHPYRLSAIDITTSSGAMLHCYRRLTKIPSLCENACAYQGNTVIFAARRHAIYWDLPTGKCDQQMSKGTKHVMIYRPEWTGDGKCKGHNTCFQHAPNKQYTVVGSHDGYVINYNFDSGLPLEMKAPPTKHSIEVSHVGISPDSKWVASACLNGVIKLWSPVTGLEIFSLNVKNKIHQLFISANSKYLVLKTAGDQSRILIFKLHSFSDCF</sequence>
<evidence type="ECO:0000256" key="1">
    <source>
        <dbReference type="ARBA" id="ARBA00022574"/>
    </source>
</evidence>
<dbReference type="SUPFAM" id="SSF50998">
    <property type="entry name" value="Quinoprotein alcohol dehydrogenase-like"/>
    <property type="match status" value="1"/>
</dbReference>
<dbReference type="InterPro" id="IPR011047">
    <property type="entry name" value="Quinoprotein_ADH-like_sf"/>
</dbReference>
<feature type="domain" description="NWD1/2-like winged helix-turn-helix" evidence="6">
    <location>
        <begin position="687"/>
        <end position="812"/>
    </location>
</feature>
<dbReference type="InterPro" id="IPR001680">
    <property type="entry name" value="WD40_rpt"/>
</dbReference>
<feature type="repeat" description="WD" evidence="3">
    <location>
        <begin position="1641"/>
        <end position="1673"/>
    </location>
</feature>
<evidence type="ECO:0000313" key="8">
    <source>
        <dbReference type="Proteomes" id="UP001347796"/>
    </source>
</evidence>
<evidence type="ECO:0000259" key="5">
    <source>
        <dbReference type="Pfam" id="PF13271"/>
    </source>
</evidence>
<evidence type="ECO:0000313" key="7">
    <source>
        <dbReference type="EMBL" id="KAK6170356.1"/>
    </source>
</evidence>
<dbReference type="InterPro" id="IPR052752">
    <property type="entry name" value="NACHT-WD_repeat"/>
</dbReference>
<dbReference type="Gene3D" id="3.40.50.300">
    <property type="entry name" value="P-loop containing nucleotide triphosphate hydrolases"/>
    <property type="match status" value="1"/>
</dbReference>
<dbReference type="Pfam" id="PF00400">
    <property type="entry name" value="WD40"/>
    <property type="match status" value="1"/>
</dbReference>
<evidence type="ECO:0000256" key="3">
    <source>
        <dbReference type="PROSITE-ProRule" id="PRU00221"/>
    </source>
</evidence>
<dbReference type="SMART" id="SM00320">
    <property type="entry name" value="WD40"/>
    <property type="match status" value="4"/>
</dbReference>
<proteinExistence type="predicted"/>
<gene>
    <name evidence="7" type="ORF">SNE40_018768</name>
</gene>
<dbReference type="InterPro" id="IPR036322">
    <property type="entry name" value="WD40_repeat_dom_sf"/>
</dbReference>
<feature type="compositionally biased region" description="Low complexity" evidence="4">
    <location>
        <begin position="38"/>
        <end position="51"/>
    </location>
</feature>
<reference evidence="7 8" key="1">
    <citation type="submission" date="2024-01" db="EMBL/GenBank/DDBJ databases">
        <title>The genome of the rayed Mediterranean limpet Patella caerulea (Linnaeus, 1758).</title>
        <authorList>
            <person name="Anh-Thu Weber A."/>
            <person name="Halstead-Nussloch G."/>
        </authorList>
    </citation>
    <scope>NUCLEOTIDE SEQUENCE [LARGE SCALE GENOMIC DNA]</scope>
    <source>
        <strain evidence="7">AATW-2023a</strain>
        <tissue evidence="7">Whole specimen</tissue>
    </source>
</reference>
<protein>
    <submittedName>
        <fullName evidence="7">Uncharacterized protein</fullName>
    </submittedName>
</protein>
<comment type="caution">
    <text evidence="7">The sequence shown here is derived from an EMBL/GenBank/DDBJ whole genome shotgun (WGS) entry which is preliminary data.</text>
</comment>
<dbReference type="Pfam" id="PF25469">
    <property type="entry name" value="WHD_NWD1"/>
    <property type="match status" value="1"/>
</dbReference>
<feature type="region of interest" description="Disordered" evidence="4">
    <location>
        <begin position="24"/>
        <end position="64"/>
    </location>
</feature>
<dbReference type="SUPFAM" id="SSF50978">
    <property type="entry name" value="WD40 repeat-like"/>
    <property type="match status" value="1"/>
</dbReference>
<dbReference type="SUPFAM" id="SSF52540">
    <property type="entry name" value="P-loop containing nucleoside triphosphate hydrolases"/>
    <property type="match status" value="1"/>
</dbReference>
<dbReference type="Pfam" id="PF13271">
    <property type="entry name" value="DUF4062"/>
    <property type="match status" value="1"/>
</dbReference>
<dbReference type="EMBL" id="JAZGQO010000014">
    <property type="protein sequence ID" value="KAK6170356.1"/>
    <property type="molecule type" value="Genomic_DNA"/>
</dbReference>
<keyword evidence="2" id="KW-0677">Repeat</keyword>